<name>A0A2T7BF84_9BACT</name>
<keyword evidence="2" id="KW-1185">Reference proteome</keyword>
<sequence length="127" mass="14853">MGRCAIKVVQMDIFPVVYRCVVVVKPKQPLLDWLRSVDPSHNPTLEDICKDSHAYLVPDFEEAPDIEKAIDKYLKDNFEGIFLNELIAWYTDPQMFPKMTYPLFQAWFEISIHTMAFDTVNKPINKE</sequence>
<accession>A0A2T7BF84</accession>
<proteinExistence type="predicted"/>
<evidence type="ECO:0000313" key="2">
    <source>
        <dbReference type="Proteomes" id="UP000244450"/>
    </source>
</evidence>
<gene>
    <name evidence="1" type="ORF">DCC81_11490</name>
</gene>
<evidence type="ECO:0000313" key="1">
    <source>
        <dbReference type="EMBL" id="PUZ24934.1"/>
    </source>
</evidence>
<dbReference type="Proteomes" id="UP000244450">
    <property type="component" value="Unassembled WGS sequence"/>
</dbReference>
<dbReference type="AlphaFoldDB" id="A0A2T7BF84"/>
<protein>
    <submittedName>
        <fullName evidence="1">Uncharacterized protein</fullName>
    </submittedName>
</protein>
<organism evidence="1 2">
    <name type="scientific">Chitinophaga parva</name>
    <dbReference type="NCBI Taxonomy" id="2169414"/>
    <lineage>
        <taxon>Bacteria</taxon>
        <taxon>Pseudomonadati</taxon>
        <taxon>Bacteroidota</taxon>
        <taxon>Chitinophagia</taxon>
        <taxon>Chitinophagales</taxon>
        <taxon>Chitinophagaceae</taxon>
        <taxon>Chitinophaga</taxon>
    </lineage>
</organism>
<reference evidence="1 2" key="1">
    <citation type="submission" date="2018-04" db="EMBL/GenBank/DDBJ databases">
        <title>Chitinophaga fuyangensis sp. nov., isolated from soil in a chemical factory.</title>
        <authorList>
            <person name="Chen K."/>
        </authorList>
    </citation>
    <scope>NUCLEOTIDE SEQUENCE [LARGE SCALE GENOMIC DNA]</scope>
    <source>
        <strain evidence="1 2">LY-1</strain>
    </source>
</reference>
<dbReference type="EMBL" id="QCYK01000002">
    <property type="protein sequence ID" value="PUZ24934.1"/>
    <property type="molecule type" value="Genomic_DNA"/>
</dbReference>
<comment type="caution">
    <text evidence="1">The sequence shown here is derived from an EMBL/GenBank/DDBJ whole genome shotgun (WGS) entry which is preliminary data.</text>
</comment>